<reference evidence="1" key="1">
    <citation type="journal article" date="2022" name="Arch. Microbiol.">
        <title>Pseudodesulfovibrio sediminis sp. nov., a mesophilic and neutrophilic sulfate-reducing bacterium isolated from sediment of a brackish lake.</title>
        <authorList>
            <person name="Takahashi A."/>
            <person name="Kojima H."/>
            <person name="Watanabe M."/>
            <person name="Fukui M."/>
        </authorList>
    </citation>
    <scope>NUCLEOTIDE SEQUENCE</scope>
    <source>
        <strain evidence="1">SF6</strain>
    </source>
</reference>
<sequence>MGQRPHVYRTAPPEMWSKAINREHRHIVLTGGEPFLYKGLPDLVNGVTAELKIRIYSNFCLDLQDALSAIKRPVHFYISWHPQKRADRKRFLANVQKMYANPLFTADIHAIDAEETRATLDDDLAFFSSQGLHLDKDADQRTFDGSCQPALHTAVCAKTIYLIGPDGTRYQCVSRMMRNDHPLENMLEGPLKTPEAVSVCPDFGNCAPCDILGETQMAIF</sequence>
<name>A0ABM7P889_9BACT</name>
<dbReference type="SUPFAM" id="SSF102114">
    <property type="entry name" value="Radical SAM enzymes"/>
    <property type="match status" value="1"/>
</dbReference>
<evidence type="ECO:0000313" key="1">
    <source>
        <dbReference type="EMBL" id="BCS89180.1"/>
    </source>
</evidence>
<protein>
    <recommendedName>
        <fullName evidence="3">Radical SAM domain protein</fullName>
    </recommendedName>
</protein>
<organism evidence="1 2">
    <name type="scientific">Pseudodesulfovibrio sediminis</name>
    <dbReference type="NCBI Taxonomy" id="2810563"/>
    <lineage>
        <taxon>Bacteria</taxon>
        <taxon>Pseudomonadati</taxon>
        <taxon>Thermodesulfobacteriota</taxon>
        <taxon>Desulfovibrionia</taxon>
        <taxon>Desulfovibrionales</taxon>
        <taxon>Desulfovibrionaceae</taxon>
    </lineage>
</organism>
<dbReference type="InterPro" id="IPR013785">
    <property type="entry name" value="Aldolase_TIM"/>
</dbReference>
<evidence type="ECO:0000313" key="2">
    <source>
        <dbReference type="Proteomes" id="UP001053296"/>
    </source>
</evidence>
<keyword evidence="2" id="KW-1185">Reference proteome</keyword>
<dbReference type="Gene3D" id="3.20.20.70">
    <property type="entry name" value="Aldolase class I"/>
    <property type="match status" value="1"/>
</dbReference>
<evidence type="ECO:0008006" key="3">
    <source>
        <dbReference type="Google" id="ProtNLM"/>
    </source>
</evidence>
<dbReference type="InterPro" id="IPR058240">
    <property type="entry name" value="rSAM_sf"/>
</dbReference>
<proteinExistence type="predicted"/>
<dbReference type="Proteomes" id="UP001053296">
    <property type="component" value="Chromosome"/>
</dbReference>
<gene>
    <name evidence="1" type="ORF">PSDVSF_24220</name>
</gene>
<accession>A0ABM7P889</accession>
<dbReference type="EMBL" id="AP024485">
    <property type="protein sequence ID" value="BCS89180.1"/>
    <property type="molecule type" value="Genomic_DNA"/>
</dbReference>
<dbReference type="CDD" id="cd01335">
    <property type="entry name" value="Radical_SAM"/>
    <property type="match status" value="1"/>
</dbReference>